<dbReference type="AlphaFoldDB" id="A0A078AXF4"/>
<dbReference type="Pfam" id="PF00106">
    <property type="entry name" value="adh_short"/>
    <property type="match status" value="1"/>
</dbReference>
<dbReference type="EMBL" id="CCKQ01014949">
    <property type="protein sequence ID" value="CDW86756.1"/>
    <property type="molecule type" value="Genomic_DNA"/>
</dbReference>
<dbReference type="PANTHER" id="PTHR43086">
    <property type="entry name" value="VERY-LONG-CHAIN 3-OXOOACYL-COA REDUCTASE"/>
    <property type="match status" value="1"/>
</dbReference>
<dbReference type="InterPro" id="IPR002347">
    <property type="entry name" value="SDR_fam"/>
</dbReference>
<evidence type="ECO:0000313" key="3">
    <source>
        <dbReference type="EMBL" id="CDW86756.1"/>
    </source>
</evidence>
<sequence>MYLKKDTKDEANYKRLHNRYSSPNEAQPYALVTGGSEGIGKEFALELARSGFNLLLVSRSQEKLDKTKKTILEQSPQIAVETATFDFSNFNPEQVKDLYKNLVIDQSRNLRILLNNVGVLGSKRLLEEDPQMLQNMIVVNIFAQTFMTKYYHLYIKERDSKLPYNLSAEAERKRYGEIHLSSFISERSSELRYIDYEIVKPSLVKTYMTGFKEHWRAVDPYEVPYGVFRALGQQREAYGAFKHICWGTITKYEPHPVRVQRLQYDGRQKN</sequence>
<gene>
    <name evidence="3" type="primary">Contig12028.g12866</name>
    <name evidence="3" type="ORF">STYLEM_15854</name>
</gene>
<name>A0A078AXF4_STYLE</name>
<evidence type="ECO:0000256" key="1">
    <source>
        <dbReference type="ARBA" id="ARBA00022857"/>
    </source>
</evidence>
<keyword evidence="4" id="KW-1185">Reference proteome</keyword>
<dbReference type="InParanoid" id="A0A078AXF4"/>
<dbReference type="Proteomes" id="UP000039865">
    <property type="component" value="Unassembled WGS sequence"/>
</dbReference>
<reference evidence="3 4" key="1">
    <citation type="submission" date="2014-06" db="EMBL/GenBank/DDBJ databases">
        <authorList>
            <person name="Swart Estienne"/>
        </authorList>
    </citation>
    <scope>NUCLEOTIDE SEQUENCE [LARGE SCALE GENOMIC DNA]</scope>
    <source>
        <strain evidence="3 4">130c</strain>
    </source>
</reference>
<evidence type="ECO:0000313" key="4">
    <source>
        <dbReference type="Proteomes" id="UP000039865"/>
    </source>
</evidence>
<dbReference type="SUPFAM" id="SSF51735">
    <property type="entry name" value="NAD(P)-binding Rossmann-fold domains"/>
    <property type="match status" value="1"/>
</dbReference>
<proteinExistence type="predicted"/>
<dbReference type="PRINTS" id="PR00081">
    <property type="entry name" value="GDHRDH"/>
</dbReference>
<dbReference type="OrthoDB" id="418498at2759"/>
<keyword evidence="2" id="KW-0560">Oxidoreductase</keyword>
<dbReference type="Gene3D" id="3.40.50.720">
    <property type="entry name" value="NAD(P)-binding Rossmann-like Domain"/>
    <property type="match status" value="1"/>
</dbReference>
<dbReference type="GO" id="GO:0005783">
    <property type="term" value="C:endoplasmic reticulum"/>
    <property type="evidence" value="ECO:0007669"/>
    <property type="project" value="TreeGrafter"/>
</dbReference>
<keyword evidence="1" id="KW-0521">NADP</keyword>
<protein>
    <submittedName>
        <fullName evidence="3">Short chain dehydrogenase reductase family protein</fullName>
    </submittedName>
</protein>
<dbReference type="PANTHER" id="PTHR43086:SF2">
    <property type="entry name" value="HYDROXYSTEROID DEHYDROGENASE-LIKE PROTEIN 1"/>
    <property type="match status" value="1"/>
</dbReference>
<accession>A0A078AXF4</accession>
<dbReference type="GO" id="GO:0016491">
    <property type="term" value="F:oxidoreductase activity"/>
    <property type="evidence" value="ECO:0007669"/>
    <property type="project" value="UniProtKB-KW"/>
</dbReference>
<evidence type="ECO:0000256" key="2">
    <source>
        <dbReference type="ARBA" id="ARBA00023002"/>
    </source>
</evidence>
<dbReference type="InterPro" id="IPR036291">
    <property type="entry name" value="NAD(P)-bd_dom_sf"/>
</dbReference>
<organism evidence="3 4">
    <name type="scientific">Stylonychia lemnae</name>
    <name type="common">Ciliate</name>
    <dbReference type="NCBI Taxonomy" id="5949"/>
    <lineage>
        <taxon>Eukaryota</taxon>
        <taxon>Sar</taxon>
        <taxon>Alveolata</taxon>
        <taxon>Ciliophora</taxon>
        <taxon>Intramacronucleata</taxon>
        <taxon>Spirotrichea</taxon>
        <taxon>Stichotrichia</taxon>
        <taxon>Sporadotrichida</taxon>
        <taxon>Oxytrichidae</taxon>
        <taxon>Stylonychinae</taxon>
        <taxon>Stylonychia</taxon>
    </lineage>
</organism>
<dbReference type="GO" id="GO:0030497">
    <property type="term" value="P:fatty acid elongation"/>
    <property type="evidence" value="ECO:0007669"/>
    <property type="project" value="TreeGrafter"/>
</dbReference>